<comment type="similarity">
    <text evidence="2">Belongs to the porin LamB (TC 1.B.3) family.</text>
</comment>
<keyword evidence="9" id="KW-0998">Cell outer membrane</keyword>
<sequence length="415" mass="44952">MRSSTMQHKFKLLAAAAAVAGAFAAPATFAQGIEFHGYVRTQVGTTSEGGNLQCFSGAWPIRAKYRLGNECDSYGEAAVMVPFGKADGAWGKYNLMLALQEKNSQDYESISDENFDIASRQNYVQIGGFFPDGAFEEAKLWVGKRYYNRHDIHINDYFYWNNSGPGGGIEDIKAGPMKLSFAYHQNGGNAHPEADVVGKRYSMRFHDIAVNPGGTFEGELVFLKGSTAGTADTGNGYQVFLQHTQGGFLGGFNKLALVYGKKLGAGFEWLPTYAGGNEASGDSLRLHDQIYFNFPGTGFSGMATASYGYADFGSGKNTWASFGIRPQYNFTDNFSLAVELGHDQGKTDGGDKPKLTKLTVAPQFSLSGGFWARPVVRAFATYANWNAANGDAGTNGVFGSKTSGMTYGLQVETWW</sequence>
<keyword evidence="12" id="KW-1185">Reference proteome</keyword>
<dbReference type="Pfam" id="PF02264">
    <property type="entry name" value="LamB"/>
    <property type="match status" value="1"/>
</dbReference>
<comment type="caution">
    <text evidence="11">The sequence shown here is derived from an EMBL/GenBank/DDBJ whole genome shotgun (WGS) entry which is preliminary data.</text>
</comment>
<feature type="chain" id="PRO_5015729037" evidence="10">
    <location>
        <begin position="31"/>
        <end position="415"/>
    </location>
</feature>
<evidence type="ECO:0000256" key="8">
    <source>
        <dbReference type="ARBA" id="ARBA00023136"/>
    </source>
</evidence>
<dbReference type="GO" id="GO:0009279">
    <property type="term" value="C:cell outer membrane"/>
    <property type="evidence" value="ECO:0007669"/>
    <property type="project" value="UniProtKB-SubCell"/>
</dbReference>
<feature type="signal peptide" evidence="10">
    <location>
        <begin position="1"/>
        <end position="30"/>
    </location>
</feature>
<dbReference type="GO" id="GO:0015144">
    <property type="term" value="F:carbohydrate transmembrane transporter activity"/>
    <property type="evidence" value="ECO:0007669"/>
    <property type="project" value="TreeGrafter"/>
</dbReference>
<comment type="subcellular location">
    <subcellularLocation>
        <location evidence="1">Cell outer membrane</location>
        <topology evidence="1">Multi-pass membrane protein</topology>
    </subcellularLocation>
</comment>
<dbReference type="SUPFAM" id="SSF56935">
    <property type="entry name" value="Porins"/>
    <property type="match status" value="1"/>
</dbReference>
<evidence type="ECO:0000256" key="4">
    <source>
        <dbReference type="ARBA" id="ARBA00022452"/>
    </source>
</evidence>
<proteinExistence type="inferred from homology"/>
<keyword evidence="5" id="KW-0812">Transmembrane</keyword>
<evidence type="ECO:0000256" key="5">
    <source>
        <dbReference type="ARBA" id="ARBA00022692"/>
    </source>
</evidence>
<keyword evidence="10" id="KW-0732">Signal</keyword>
<reference evidence="11 12" key="1">
    <citation type="submission" date="2018-02" db="EMBL/GenBank/DDBJ databases">
        <title>Reclassifiation of [Polyangium] brachysporum DSM 7029 as Guopingzhaonella breviflexa gen. nov., sp. nov., a member of the family Comamonadaceae.</title>
        <authorList>
            <person name="Tang B."/>
        </authorList>
    </citation>
    <scope>NUCLEOTIDE SEQUENCE [LARGE SCALE GENOMIC DNA]</scope>
    <source>
        <strain evidence="11 12">BCRC 80649</strain>
    </source>
</reference>
<dbReference type="InterPro" id="IPR036998">
    <property type="entry name" value="Porin_LamB_sf"/>
</dbReference>
<evidence type="ECO:0000256" key="1">
    <source>
        <dbReference type="ARBA" id="ARBA00004571"/>
    </source>
</evidence>
<dbReference type="GO" id="GO:0015774">
    <property type="term" value="P:polysaccharide transport"/>
    <property type="evidence" value="ECO:0007669"/>
    <property type="project" value="TreeGrafter"/>
</dbReference>
<protein>
    <submittedName>
        <fullName evidence="11">Carbohydrate porin</fullName>
    </submittedName>
</protein>
<gene>
    <name evidence="11" type="ORF">C1704_12000</name>
</gene>
<dbReference type="OrthoDB" id="106611at2"/>
<dbReference type="Proteomes" id="UP000238605">
    <property type="component" value="Unassembled WGS sequence"/>
</dbReference>
<evidence type="ECO:0000256" key="2">
    <source>
        <dbReference type="ARBA" id="ARBA00007055"/>
    </source>
</evidence>
<organism evidence="11 12">
    <name type="scientific">Caldimonas caldifontis</name>
    <dbReference type="NCBI Taxonomy" id="1452508"/>
    <lineage>
        <taxon>Bacteria</taxon>
        <taxon>Pseudomonadati</taxon>
        <taxon>Pseudomonadota</taxon>
        <taxon>Betaproteobacteria</taxon>
        <taxon>Burkholderiales</taxon>
        <taxon>Sphaerotilaceae</taxon>
        <taxon>Caldimonas</taxon>
    </lineage>
</organism>
<evidence type="ECO:0000256" key="7">
    <source>
        <dbReference type="ARBA" id="ARBA00023114"/>
    </source>
</evidence>
<dbReference type="InterPro" id="IPR003192">
    <property type="entry name" value="Porin_LamB"/>
</dbReference>
<evidence type="ECO:0000313" key="11">
    <source>
        <dbReference type="EMBL" id="PPE66006.1"/>
    </source>
</evidence>
<keyword evidence="7" id="KW-0626">Porin</keyword>
<keyword evidence="8" id="KW-0472">Membrane</keyword>
<dbReference type="AlphaFoldDB" id="A0A2S5STH4"/>
<accession>A0A2S5STH4</accession>
<dbReference type="EMBL" id="PSNX01000010">
    <property type="protein sequence ID" value="PPE66006.1"/>
    <property type="molecule type" value="Genomic_DNA"/>
</dbReference>
<evidence type="ECO:0000256" key="6">
    <source>
        <dbReference type="ARBA" id="ARBA00023065"/>
    </source>
</evidence>
<evidence type="ECO:0000256" key="3">
    <source>
        <dbReference type="ARBA" id="ARBA00022448"/>
    </source>
</evidence>
<evidence type="ECO:0000256" key="10">
    <source>
        <dbReference type="SAM" id="SignalP"/>
    </source>
</evidence>
<dbReference type="GO" id="GO:0006811">
    <property type="term" value="P:monoatomic ion transport"/>
    <property type="evidence" value="ECO:0007669"/>
    <property type="project" value="UniProtKB-KW"/>
</dbReference>
<dbReference type="GO" id="GO:0046930">
    <property type="term" value="C:pore complex"/>
    <property type="evidence" value="ECO:0007669"/>
    <property type="project" value="UniProtKB-KW"/>
</dbReference>
<evidence type="ECO:0000313" key="12">
    <source>
        <dbReference type="Proteomes" id="UP000238605"/>
    </source>
</evidence>
<keyword evidence="4" id="KW-1134">Transmembrane beta strand</keyword>
<dbReference type="PANTHER" id="PTHR38762">
    <property type="entry name" value="CRYPTIC OUTER MEMBRANE PORIN BGLH-RELATED"/>
    <property type="match status" value="1"/>
</dbReference>
<keyword evidence="6" id="KW-0406">Ion transport</keyword>
<keyword evidence="3" id="KW-0813">Transport</keyword>
<dbReference type="Gene3D" id="2.40.170.10">
    <property type="entry name" value="Porin, LamB type"/>
    <property type="match status" value="1"/>
</dbReference>
<dbReference type="PANTHER" id="PTHR38762:SF1">
    <property type="entry name" value="CRYPTIC OUTER MEMBRANE PORIN BGLH-RELATED"/>
    <property type="match status" value="1"/>
</dbReference>
<dbReference type="GO" id="GO:0015288">
    <property type="term" value="F:porin activity"/>
    <property type="evidence" value="ECO:0007669"/>
    <property type="project" value="UniProtKB-KW"/>
</dbReference>
<evidence type="ECO:0000256" key="9">
    <source>
        <dbReference type="ARBA" id="ARBA00023237"/>
    </source>
</evidence>
<dbReference type="InterPro" id="IPR050286">
    <property type="entry name" value="G_neg_Bact_CarbUptk_Porin"/>
</dbReference>
<name>A0A2S5STH4_9BURK</name>